<evidence type="ECO:0000256" key="1">
    <source>
        <dbReference type="SAM" id="Phobius"/>
    </source>
</evidence>
<reference evidence="2 3" key="1">
    <citation type="submission" date="2021-06" db="EMBL/GenBank/DDBJ databases">
        <title>A haploid diamondback moth (Plutella xylostella L.) genome assembly resolves 31 chromosomes and identifies a diamide resistance mutation.</title>
        <authorList>
            <person name="Ward C.M."/>
            <person name="Perry K.D."/>
            <person name="Baker G."/>
            <person name="Powis K."/>
            <person name="Heckel D.G."/>
            <person name="Baxter S.W."/>
        </authorList>
    </citation>
    <scope>NUCLEOTIDE SEQUENCE [LARGE SCALE GENOMIC DNA]</scope>
    <source>
        <strain evidence="2 3">LV</strain>
        <tissue evidence="2">Single pupa</tissue>
    </source>
</reference>
<comment type="caution">
    <text evidence="2">The sequence shown here is derived from an EMBL/GenBank/DDBJ whole genome shotgun (WGS) entry which is preliminary data.</text>
</comment>
<name>A0ABQ7QS87_PLUXY</name>
<dbReference type="Proteomes" id="UP000823941">
    <property type="component" value="Chromosome 9"/>
</dbReference>
<feature type="transmembrane region" description="Helical" evidence="1">
    <location>
        <begin position="79"/>
        <end position="104"/>
    </location>
</feature>
<evidence type="ECO:0000313" key="2">
    <source>
        <dbReference type="EMBL" id="KAG7307910.1"/>
    </source>
</evidence>
<gene>
    <name evidence="2" type="ORF">JYU34_006525</name>
</gene>
<keyword evidence="1" id="KW-1133">Transmembrane helix</keyword>
<protein>
    <submittedName>
        <fullName evidence="2">Uncharacterized protein</fullName>
    </submittedName>
</protein>
<organism evidence="2 3">
    <name type="scientific">Plutella xylostella</name>
    <name type="common">Diamondback moth</name>
    <name type="synonym">Plutella maculipennis</name>
    <dbReference type="NCBI Taxonomy" id="51655"/>
    <lineage>
        <taxon>Eukaryota</taxon>
        <taxon>Metazoa</taxon>
        <taxon>Ecdysozoa</taxon>
        <taxon>Arthropoda</taxon>
        <taxon>Hexapoda</taxon>
        <taxon>Insecta</taxon>
        <taxon>Pterygota</taxon>
        <taxon>Neoptera</taxon>
        <taxon>Endopterygota</taxon>
        <taxon>Lepidoptera</taxon>
        <taxon>Glossata</taxon>
        <taxon>Ditrysia</taxon>
        <taxon>Yponomeutoidea</taxon>
        <taxon>Plutellidae</taxon>
        <taxon>Plutella</taxon>
    </lineage>
</organism>
<proteinExistence type="predicted"/>
<accession>A0ABQ7QS87</accession>
<keyword evidence="3" id="KW-1185">Reference proteome</keyword>
<evidence type="ECO:0000313" key="3">
    <source>
        <dbReference type="Proteomes" id="UP000823941"/>
    </source>
</evidence>
<keyword evidence="1" id="KW-0812">Transmembrane</keyword>
<dbReference type="EMBL" id="JAHIBW010000009">
    <property type="protein sequence ID" value="KAG7307910.1"/>
    <property type="molecule type" value="Genomic_DNA"/>
</dbReference>
<sequence>MIKGNTTRMYLHQGRVGTRDLPCGGGGLLVAGAGAGRRALGGGLRCPPRPPRLGGYGYRGGPVQFPWNWEGLGPEWLDVVAFGGCGVFLICIPCFSIVFDALIFSDKLLPNKVSSRTLS</sequence>
<keyword evidence="1" id="KW-0472">Membrane</keyword>